<dbReference type="GO" id="GO:0003955">
    <property type="term" value="F:NAD(P)H dehydrogenase (quinone) activity"/>
    <property type="evidence" value="ECO:0007669"/>
    <property type="project" value="TreeGrafter"/>
</dbReference>
<dbReference type="Pfam" id="PF07992">
    <property type="entry name" value="Pyr_redox_2"/>
    <property type="match status" value="1"/>
</dbReference>
<dbReference type="AlphaFoldDB" id="A0A0G4FEX4"/>
<evidence type="ECO:0000256" key="9">
    <source>
        <dbReference type="SAM" id="MobiDB-lite"/>
    </source>
</evidence>
<comment type="cofactor">
    <cofactor evidence="1">
        <name>FAD</name>
        <dbReference type="ChEBI" id="CHEBI:57692"/>
    </cofactor>
</comment>
<feature type="chain" id="PRO_5005188712" description="FAD/NAD(P)-binding domain-containing protein" evidence="10">
    <location>
        <begin position="18"/>
        <end position="545"/>
    </location>
</feature>
<dbReference type="OrthoDB" id="5376590at2759"/>
<dbReference type="InterPro" id="IPR023753">
    <property type="entry name" value="FAD/NAD-binding_dom"/>
</dbReference>
<feature type="domain" description="FAD/NAD(P)-binding" evidence="11">
    <location>
        <begin position="86"/>
        <end position="413"/>
    </location>
</feature>
<proteinExistence type="predicted"/>
<dbReference type="GO" id="GO:0048038">
    <property type="term" value="F:quinone binding"/>
    <property type="evidence" value="ECO:0007669"/>
    <property type="project" value="UniProtKB-KW"/>
</dbReference>
<evidence type="ECO:0000256" key="3">
    <source>
        <dbReference type="ARBA" id="ARBA00022630"/>
    </source>
</evidence>
<evidence type="ECO:0000256" key="6">
    <source>
        <dbReference type="ARBA" id="ARBA00022827"/>
    </source>
</evidence>
<dbReference type="Proteomes" id="UP000041254">
    <property type="component" value="Unassembled WGS sequence"/>
</dbReference>
<evidence type="ECO:0000256" key="1">
    <source>
        <dbReference type="ARBA" id="ARBA00001974"/>
    </source>
</evidence>
<dbReference type="GO" id="GO:0019646">
    <property type="term" value="P:aerobic electron transport chain"/>
    <property type="evidence" value="ECO:0007669"/>
    <property type="project" value="TreeGrafter"/>
</dbReference>
<dbReference type="GO" id="GO:0000166">
    <property type="term" value="F:nucleotide binding"/>
    <property type="evidence" value="ECO:0007669"/>
    <property type="project" value="UniProtKB-KW"/>
</dbReference>
<accession>A0A0G4FEX4</accession>
<dbReference type="PANTHER" id="PTHR42913:SF6">
    <property type="entry name" value="SULFIDE-QUINONE REDUCTASE"/>
    <property type="match status" value="1"/>
</dbReference>
<dbReference type="InterPro" id="IPR051169">
    <property type="entry name" value="NADH-Q_oxidoreductase"/>
</dbReference>
<evidence type="ECO:0000313" key="13">
    <source>
        <dbReference type="Proteomes" id="UP000041254"/>
    </source>
</evidence>
<dbReference type="GO" id="GO:0016020">
    <property type="term" value="C:membrane"/>
    <property type="evidence" value="ECO:0007669"/>
    <property type="project" value="UniProtKB-SubCell"/>
</dbReference>
<feature type="signal peptide" evidence="10">
    <location>
        <begin position="1"/>
        <end position="17"/>
    </location>
</feature>
<keyword evidence="3" id="KW-0285">Flavoprotein</keyword>
<evidence type="ECO:0000256" key="2">
    <source>
        <dbReference type="ARBA" id="ARBA00004170"/>
    </source>
</evidence>
<reference evidence="12 13" key="1">
    <citation type="submission" date="2014-11" db="EMBL/GenBank/DDBJ databases">
        <authorList>
            <person name="Zhu J."/>
            <person name="Qi W."/>
            <person name="Song R."/>
        </authorList>
    </citation>
    <scope>NUCLEOTIDE SEQUENCE [LARGE SCALE GENOMIC DNA]</scope>
</reference>
<organism evidence="12 13">
    <name type="scientific">Vitrella brassicaformis (strain CCMP3155)</name>
    <dbReference type="NCBI Taxonomy" id="1169540"/>
    <lineage>
        <taxon>Eukaryota</taxon>
        <taxon>Sar</taxon>
        <taxon>Alveolata</taxon>
        <taxon>Colpodellida</taxon>
        <taxon>Vitrellaceae</taxon>
        <taxon>Vitrella</taxon>
    </lineage>
</organism>
<sequence>MVLFCLAVMTLWHSTAAFTAHPSFSSHHQPWRFRGRDGGAQGEPPAAKSSIVPRPSVRHRLSSSASTSVATPDAPVDVAGGMEPIKIVVVGGGIGGVSTAFDIMGVVKERQAALNGRPVSLTLLSSRPYFEFTPSCPWVAVRTRTKDEIRLDLGSVLNRKGINFRHASVERLEPSDNRLYVRDMGEGAPEDLQQIDYDYLVVATGPRLAFDQVKGLGPAFYTESICNGEHAEKAAEKWDAFCDKVAREKKGAIVVGAAPGASCFGPAYEHAMIMDNELRKKKLRKYVPITYVSSEPYVGHLGLGGVGDSKGLIESLFRERDIKWITNAHIDEVSPDTVHLTQLPERQASSDPPMKHDLPFDYGVFIPPFEGVGFLKNPKLAELGLTNAKGCVLCNAMQQNPAFKNVFVVGVATAIPPVETTPVATGAPKTGYMIETMGTATAHNIGSLMCGEEAKEIPSLNALCITDFGDEGAVFLALPQLPPRNVAWHSRGKWAQLAKIAFEKYFLFKVYTGDTDPYYEKWALKLLGIERLEHDNPPPVLPARR</sequence>
<evidence type="ECO:0000256" key="7">
    <source>
        <dbReference type="ARBA" id="ARBA00023002"/>
    </source>
</evidence>
<dbReference type="Gene3D" id="3.50.50.100">
    <property type="match status" value="1"/>
</dbReference>
<name>A0A0G4FEX4_VITBC</name>
<evidence type="ECO:0000313" key="12">
    <source>
        <dbReference type="EMBL" id="CEM11750.1"/>
    </source>
</evidence>
<evidence type="ECO:0000259" key="11">
    <source>
        <dbReference type="Pfam" id="PF07992"/>
    </source>
</evidence>
<keyword evidence="8" id="KW-0472">Membrane</keyword>
<keyword evidence="7" id="KW-0560">Oxidoreductase</keyword>
<dbReference type="PANTHER" id="PTHR42913">
    <property type="entry name" value="APOPTOSIS-INDUCING FACTOR 1"/>
    <property type="match status" value="1"/>
</dbReference>
<comment type="subcellular location">
    <subcellularLocation>
        <location evidence="2">Membrane</location>
        <topology evidence="2">Peripheral membrane protein</topology>
    </subcellularLocation>
</comment>
<evidence type="ECO:0000256" key="4">
    <source>
        <dbReference type="ARBA" id="ARBA00022719"/>
    </source>
</evidence>
<keyword evidence="5" id="KW-0547">Nucleotide-binding</keyword>
<dbReference type="InParanoid" id="A0A0G4FEX4"/>
<dbReference type="InterPro" id="IPR036188">
    <property type="entry name" value="FAD/NAD-bd_sf"/>
</dbReference>
<dbReference type="VEuPathDB" id="CryptoDB:Vbra_15197"/>
<evidence type="ECO:0000256" key="10">
    <source>
        <dbReference type="SAM" id="SignalP"/>
    </source>
</evidence>
<keyword evidence="13" id="KW-1185">Reference proteome</keyword>
<protein>
    <recommendedName>
        <fullName evidence="11">FAD/NAD(P)-binding domain-containing protein</fullName>
    </recommendedName>
</protein>
<keyword evidence="4" id="KW-0874">Quinone</keyword>
<dbReference type="OMA" id="PPRNVNW"/>
<dbReference type="PhylomeDB" id="A0A0G4FEX4"/>
<dbReference type="SUPFAM" id="SSF51905">
    <property type="entry name" value="FAD/NAD(P)-binding domain"/>
    <property type="match status" value="2"/>
</dbReference>
<evidence type="ECO:0000256" key="8">
    <source>
        <dbReference type="ARBA" id="ARBA00023136"/>
    </source>
</evidence>
<dbReference type="EMBL" id="CDMY01000424">
    <property type="protein sequence ID" value="CEM11750.1"/>
    <property type="molecule type" value="Genomic_DNA"/>
</dbReference>
<keyword evidence="10" id="KW-0732">Signal</keyword>
<dbReference type="FunFam" id="3.50.50.100:FF:000017">
    <property type="entry name" value="Sulfide-quinone reductase"/>
    <property type="match status" value="1"/>
</dbReference>
<gene>
    <name evidence="12" type="ORF">Vbra_15197</name>
</gene>
<evidence type="ECO:0000256" key="5">
    <source>
        <dbReference type="ARBA" id="ARBA00022741"/>
    </source>
</evidence>
<dbReference type="STRING" id="1169540.A0A0G4FEX4"/>
<feature type="region of interest" description="Disordered" evidence="9">
    <location>
        <begin position="22"/>
        <end position="70"/>
    </location>
</feature>
<keyword evidence="6" id="KW-0274">FAD</keyword>